<sequence length="166" mass="18676">MEPAKTLTGPAELLAGYLDHYRAAVLEKVDGLSEAELRRSLVPSGWSPLELVKHLAHVELRWLRWGFRAEPVENPWGDHTADRGRWALAPEDTAASVVAYFQEQCERSRVIVAESSLDDVSAEGGRFQPGDERPTLAWILFHVLQEYARHVGHLDIVRELSDARAD</sequence>
<reference evidence="1 2" key="1">
    <citation type="submission" date="2018-03" db="EMBL/GenBank/DDBJ databases">
        <title>Genomic Encyclopedia of Archaeal and Bacterial Type Strains, Phase II (KMG-II): from individual species to whole genera.</title>
        <authorList>
            <person name="Goeker M."/>
        </authorList>
    </citation>
    <scope>NUCLEOTIDE SEQUENCE [LARGE SCALE GENOMIC DNA]</scope>
    <source>
        <strain evidence="1 2">DSM 44720</strain>
    </source>
</reference>
<dbReference type="SUPFAM" id="SSF109854">
    <property type="entry name" value="DinB/YfiT-like putative metalloenzymes"/>
    <property type="match status" value="1"/>
</dbReference>
<dbReference type="EMBL" id="PVTF01000021">
    <property type="protein sequence ID" value="PRY32423.1"/>
    <property type="molecule type" value="Genomic_DNA"/>
</dbReference>
<accession>A0A2T0SGD3</accession>
<evidence type="ECO:0000313" key="1">
    <source>
        <dbReference type="EMBL" id="PRY32423.1"/>
    </source>
</evidence>
<name>A0A2T0SGD3_9PSEU</name>
<dbReference type="AlphaFoldDB" id="A0A2T0SGD3"/>
<organism evidence="1 2">
    <name type="scientific">Umezawaea tangerina</name>
    <dbReference type="NCBI Taxonomy" id="84725"/>
    <lineage>
        <taxon>Bacteria</taxon>
        <taxon>Bacillati</taxon>
        <taxon>Actinomycetota</taxon>
        <taxon>Actinomycetes</taxon>
        <taxon>Pseudonocardiales</taxon>
        <taxon>Pseudonocardiaceae</taxon>
        <taxon>Umezawaea</taxon>
    </lineage>
</organism>
<gene>
    <name evidence="1" type="ORF">CLV43_12117</name>
</gene>
<keyword evidence="2" id="KW-1185">Reference proteome</keyword>
<dbReference type="InterPro" id="IPR034660">
    <property type="entry name" value="DinB/YfiT-like"/>
</dbReference>
<dbReference type="Pfam" id="PF04978">
    <property type="entry name" value="MST"/>
    <property type="match status" value="1"/>
</dbReference>
<dbReference type="Gene3D" id="1.20.120.450">
    <property type="entry name" value="dinb family like domain"/>
    <property type="match status" value="1"/>
</dbReference>
<dbReference type="RefSeq" id="WP_211304840.1">
    <property type="nucleotide sequence ID" value="NZ_PVTF01000021.1"/>
</dbReference>
<comment type="caution">
    <text evidence="1">The sequence shown here is derived from an EMBL/GenBank/DDBJ whole genome shotgun (WGS) entry which is preliminary data.</text>
</comment>
<dbReference type="Proteomes" id="UP000239494">
    <property type="component" value="Unassembled WGS sequence"/>
</dbReference>
<protein>
    <submittedName>
        <fullName evidence="1">Uncharacterized protein DUF664</fullName>
    </submittedName>
</protein>
<evidence type="ECO:0000313" key="2">
    <source>
        <dbReference type="Proteomes" id="UP000239494"/>
    </source>
</evidence>
<dbReference type="InterPro" id="IPR007061">
    <property type="entry name" value="MST-like"/>
</dbReference>
<proteinExistence type="predicted"/>